<keyword evidence="2" id="KW-1185">Reference proteome</keyword>
<evidence type="ECO:0000313" key="1">
    <source>
        <dbReference type="EMBL" id="GHH23453.1"/>
    </source>
</evidence>
<reference evidence="2" key="1">
    <citation type="journal article" date="2019" name="Int. J. Syst. Evol. Microbiol.">
        <title>The Global Catalogue of Microorganisms (GCM) 10K type strain sequencing project: providing services to taxonomists for standard genome sequencing and annotation.</title>
        <authorList>
            <consortium name="The Broad Institute Genomics Platform"/>
            <consortium name="The Broad Institute Genome Sequencing Center for Infectious Disease"/>
            <person name="Wu L."/>
            <person name="Ma J."/>
        </authorList>
    </citation>
    <scope>NUCLEOTIDE SEQUENCE [LARGE SCALE GENOMIC DNA]</scope>
    <source>
        <strain evidence="2">CGMCC 1.8957</strain>
    </source>
</reference>
<protein>
    <submittedName>
        <fullName evidence="1">Uncharacterized protein</fullName>
    </submittedName>
</protein>
<dbReference type="Proteomes" id="UP000652430">
    <property type="component" value="Unassembled WGS sequence"/>
</dbReference>
<dbReference type="EMBL" id="BNAQ01000006">
    <property type="protein sequence ID" value="GHH23453.1"/>
    <property type="molecule type" value="Genomic_DNA"/>
</dbReference>
<sequence length="132" mass="14583">MSRPRTNPELALQRLFISKTSEPQRRIGRSVSTRAVCVDDGVAAPLWHGIERQILIVAGNAGVRAFAARLSRVAAVSTFVVQPAATQPQRRGRSVDPRRLRADLLDQPADARIGHTSLVDLHQFAERLEREG</sequence>
<comment type="caution">
    <text evidence="1">The sequence shown here is derived from an EMBL/GenBank/DDBJ whole genome shotgun (WGS) entry which is preliminary data.</text>
</comment>
<evidence type="ECO:0000313" key="2">
    <source>
        <dbReference type="Proteomes" id="UP000652430"/>
    </source>
</evidence>
<organism evidence="1 2">
    <name type="scientific">Sphingomonas glacialis</name>
    <dbReference type="NCBI Taxonomy" id="658225"/>
    <lineage>
        <taxon>Bacteria</taxon>
        <taxon>Pseudomonadati</taxon>
        <taxon>Pseudomonadota</taxon>
        <taxon>Alphaproteobacteria</taxon>
        <taxon>Sphingomonadales</taxon>
        <taxon>Sphingomonadaceae</taxon>
        <taxon>Sphingomonas</taxon>
    </lineage>
</organism>
<name>A0ABQ3LSG1_9SPHN</name>
<accession>A0ABQ3LSG1</accession>
<proteinExistence type="predicted"/>
<gene>
    <name evidence="1" type="ORF">GCM10008023_34430</name>
</gene>